<comment type="caution">
    <text evidence="1">The sequence shown here is derived from an EMBL/GenBank/DDBJ whole genome shotgun (WGS) entry which is preliminary data.</text>
</comment>
<sequence>MQGFEVLSGLAWQDLFFDIADVIWAFLPESRYEDLLFKIYDSIDSSGYYFPNFFQNLFLHSLIEFRRYFVDEEIRKGYFFLTFFINEDRENYQRIFRNVDAADRVRLVSFAVMNKI</sequence>
<dbReference type="AlphaFoldDB" id="A0A4Y2H3Q7"/>
<accession>A0A4Y2H3Q7</accession>
<dbReference type="OrthoDB" id="6437663at2759"/>
<dbReference type="EMBL" id="BGPR01001746">
    <property type="protein sequence ID" value="GBM60932.1"/>
    <property type="molecule type" value="Genomic_DNA"/>
</dbReference>
<gene>
    <name evidence="1" type="ORF">AVEN_192389_1</name>
</gene>
<organism evidence="1 2">
    <name type="scientific">Araneus ventricosus</name>
    <name type="common">Orbweaver spider</name>
    <name type="synonym">Epeira ventricosa</name>
    <dbReference type="NCBI Taxonomy" id="182803"/>
    <lineage>
        <taxon>Eukaryota</taxon>
        <taxon>Metazoa</taxon>
        <taxon>Ecdysozoa</taxon>
        <taxon>Arthropoda</taxon>
        <taxon>Chelicerata</taxon>
        <taxon>Arachnida</taxon>
        <taxon>Araneae</taxon>
        <taxon>Araneomorphae</taxon>
        <taxon>Entelegynae</taxon>
        <taxon>Araneoidea</taxon>
        <taxon>Araneidae</taxon>
        <taxon>Araneus</taxon>
    </lineage>
</organism>
<keyword evidence="2" id="KW-1185">Reference proteome</keyword>
<evidence type="ECO:0000313" key="2">
    <source>
        <dbReference type="Proteomes" id="UP000499080"/>
    </source>
</evidence>
<name>A0A4Y2H3Q7_ARAVE</name>
<reference evidence="1 2" key="1">
    <citation type="journal article" date="2019" name="Sci. Rep.">
        <title>Orb-weaving spider Araneus ventricosus genome elucidates the spidroin gene catalogue.</title>
        <authorList>
            <person name="Kono N."/>
            <person name="Nakamura H."/>
            <person name="Ohtoshi R."/>
            <person name="Moran D.A.P."/>
            <person name="Shinohara A."/>
            <person name="Yoshida Y."/>
            <person name="Fujiwara M."/>
            <person name="Mori M."/>
            <person name="Tomita M."/>
            <person name="Arakawa K."/>
        </authorList>
    </citation>
    <scope>NUCLEOTIDE SEQUENCE [LARGE SCALE GENOMIC DNA]</scope>
</reference>
<dbReference type="Proteomes" id="UP000499080">
    <property type="component" value="Unassembled WGS sequence"/>
</dbReference>
<protein>
    <submittedName>
        <fullName evidence="1">Uncharacterized protein</fullName>
    </submittedName>
</protein>
<evidence type="ECO:0000313" key="1">
    <source>
        <dbReference type="EMBL" id="GBM60932.1"/>
    </source>
</evidence>
<proteinExistence type="predicted"/>